<evidence type="ECO:0000259" key="1">
    <source>
        <dbReference type="Pfam" id="PF16571"/>
    </source>
</evidence>
<feature type="domain" description="Elongation factor G-binding protein C-terminal treble-clef zinc-finger" evidence="1">
    <location>
        <begin position="9"/>
        <end position="163"/>
    </location>
</feature>
<dbReference type="RefSeq" id="WP_382403683.1">
    <property type="nucleotide sequence ID" value="NZ_JBHSWH010000001.1"/>
</dbReference>
<accession>A0ABW2AK53</accession>
<organism evidence="2 3">
    <name type="scientific">Flexivirga alba</name>
    <dbReference type="NCBI Taxonomy" id="702742"/>
    <lineage>
        <taxon>Bacteria</taxon>
        <taxon>Bacillati</taxon>
        <taxon>Actinomycetota</taxon>
        <taxon>Actinomycetes</taxon>
        <taxon>Micrococcales</taxon>
        <taxon>Dermacoccaceae</taxon>
        <taxon>Flexivirga</taxon>
    </lineage>
</organism>
<keyword evidence="3" id="KW-1185">Reference proteome</keyword>
<protein>
    <submittedName>
        <fullName evidence="2">FBP domain-containing protein</fullName>
    </submittedName>
</protein>
<dbReference type="InterPro" id="IPR032330">
    <property type="entry name" value="EF-G-binding_C"/>
</dbReference>
<evidence type="ECO:0000313" key="3">
    <source>
        <dbReference type="Proteomes" id="UP001596298"/>
    </source>
</evidence>
<sequence length="167" mass="18598">MYALTDAAIRGSFINASKREVRDAILPDLATIDWDALDLLGWRDGKKDNTAYVVTVLDDTPVGVRFTTASRTGPRRKSLCAWCQDVVVEDDVTMYVARRGGAPGRKGDTIGTLICSDFGCNEHVRRTPTLTEVGSSDEQDRINLIHRRIDGLRERSSNFVRQVLATR</sequence>
<gene>
    <name evidence="2" type="ORF">ACFQDH_17540</name>
</gene>
<proteinExistence type="predicted"/>
<name>A0ABW2AK53_9MICO</name>
<dbReference type="EMBL" id="JBHSWH010000001">
    <property type="protein sequence ID" value="MFC6707010.1"/>
    <property type="molecule type" value="Genomic_DNA"/>
</dbReference>
<evidence type="ECO:0000313" key="2">
    <source>
        <dbReference type="EMBL" id="MFC6707010.1"/>
    </source>
</evidence>
<dbReference type="Pfam" id="PF16571">
    <property type="entry name" value="FBP_C"/>
    <property type="match status" value="1"/>
</dbReference>
<dbReference type="Proteomes" id="UP001596298">
    <property type="component" value="Unassembled WGS sequence"/>
</dbReference>
<comment type="caution">
    <text evidence="2">The sequence shown here is derived from an EMBL/GenBank/DDBJ whole genome shotgun (WGS) entry which is preliminary data.</text>
</comment>
<reference evidence="3" key="1">
    <citation type="journal article" date="2019" name="Int. J. Syst. Evol. Microbiol.">
        <title>The Global Catalogue of Microorganisms (GCM) 10K type strain sequencing project: providing services to taxonomists for standard genome sequencing and annotation.</title>
        <authorList>
            <consortium name="The Broad Institute Genomics Platform"/>
            <consortium name="The Broad Institute Genome Sequencing Center for Infectious Disease"/>
            <person name="Wu L."/>
            <person name="Ma J."/>
        </authorList>
    </citation>
    <scope>NUCLEOTIDE SEQUENCE [LARGE SCALE GENOMIC DNA]</scope>
    <source>
        <strain evidence="3">CCUG 58127</strain>
    </source>
</reference>